<evidence type="ECO:0000256" key="1">
    <source>
        <dbReference type="SAM" id="MobiDB-lite"/>
    </source>
</evidence>
<dbReference type="GO" id="GO:0004519">
    <property type="term" value="F:endonuclease activity"/>
    <property type="evidence" value="ECO:0007669"/>
    <property type="project" value="UniProtKB-KW"/>
</dbReference>
<dbReference type="Gene3D" id="1.10.30.50">
    <property type="match status" value="1"/>
</dbReference>
<name>A0A376D3W7_9CORY</name>
<protein>
    <submittedName>
        <fullName evidence="3">Endonuclease</fullName>
    </submittedName>
</protein>
<keyword evidence="3" id="KW-0378">Hydrolase</keyword>
<reference evidence="3 4" key="1">
    <citation type="submission" date="2018-06" db="EMBL/GenBank/DDBJ databases">
        <authorList>
            <consortium name="Pathogen Informatics"/>
            <person name="Doyle S."/>
        </authorList>
    </citation>
    <scope>NUCLEOTIDE SEQUENCE [LARGE SCALE GENOMIC DNA]</scope>
    <source>
        <strain evidence="3 4">NCTC10289</strain>
    </source>
</reference>
<evidence type="ECO:0000313" key="3">
    <source>
        <dbReference type="EMBL" id="STC80896.1"/>
    </source>
</evidence>
<evidence type="ECO:0000313" key="4">
    <source>
        <dbReference type="Proteomes" id="UP000254287"/>
    </source>
</evidence>
<dbReference type="Pfam" id="PF01844">
    <property type="entry name" value="HNH"/>
    <property type="match status" value="1"/>
</dbReference>
<keyword evidence="3" id="KW-0540">Nuclease</keyword>
<dbReference type="GO" id="GO:0008270">
    <property type="term" value="F:zinc ion binding"/>
    <property type="evidence" value="ECO:0007669"/>
    <property type="project" value="InterPro"/>
</dbReference>
<organism evidence="3 4">
    <name type="scientific">Corynebacterium minutissimum</name>
    <dbReference type="NCBI Taxonomy" id="38301"/>
    <lineage>
        <taxon>Bacteria</taxon>
        <taxon>Bacillati</taxon>
        <taxon>Actinomycetota</taxon>
        <taxon>Actinomycetes</taxon>
        <taxon>Mycobacteriales</taxon>
        <taxon>Corynebacteriaceae</taxon>
        <taxon>Corynebacterium</taxon>
    </lineage>
</organism>
<dbReference type="GO" id="GO:0003676">
    <property type="term" value="F:nucleic acid binding"/>
    <property type="evidence" value="ECO:0007669"/>
    <property type="project" value="InterPro"/>
</dbReference>
<dbReference type="InterPro" id="IPR003615">
    <property type="entry name" value="HNH_nuc"/>
</dbReference>
<feature type="compositionally biased region" description="Pro residues" evidence="1">
    <location>
        <begin position="356"/>
        <end position="385"/>
    </location>
</feature>
<dbReference type="SMART" id="SM00507">
    <property type="entry name" value="HNHc"/>
    <property type="match status" value="1"/>
</dbReference>
<dbReference type="Proteomes" id="UP000254287">
    <property type="component" value="Unassembled WGS sequence"/>
</dbReference>
<sequence length="395" mass="42979">MGVLETYFHYRNSGIALVEQATSSPDELRALGADTSDATELSHLHRTYFGHTRFTGKQRKARAAAVAQQHSLSVLTLIESYTAKVKKDLDAWNLRIKLAGTPAHKIRQVATTRLKELQSKRTAKPGVRFTYRSKGPNSITITDTPTVIADIRGTLESVNKTNLLDAARTVIVTGGIGTKPAVHAQVVVTLNELDQIINGDGEEIELNLTNGARMTGADFLAYKFAEIGYATIIHPLEGPVNSYRIQRHASWKQRISLAAEFQTCSRPGCNKPADYCEVHHLIPWQAGGFTNIKNLTFLCAYHNGINDDDPKRPTGRGYMFRLNTGVSYIPPWGTPITAMPEYQEATARLAAEQTPGQPPDSPPSTSRPPDPPPGTGQPADPPPGTGQPADPSRAG</sequence>
<proteinExistence type="predicted"/>
<feature type="region of interest" description="Disordered" evidence="1">
    <location>
        <begin position="344"/>
        <end position="395"/>
    </location>
</feature>
<evidence type="ECO:0000259" key="2">
    <source>
        <dbReference type="SMART" id="SM00507"/>
    </source>
</evidence>
<dbReference type="CDD" id="cd00085">
    <property type="entry name" value="HNHc"/>
    <property type="match status" value="1"/>
</dbReference>
<feature type="domain" description="HNH nuclease" evidence="2">
    <location>
        <begin position="252"/>
        <end position="304"/>
    </location>
</feature>
<accession>A0A376D3W7</accession>
<dbReference type="EMBL" id="UFXP01000001">
    <property type="protein sequence ID" value="STC80896.1"/>
    <property type="molecule type" value="Genomic_DNA"/>
</dbReference>
<dbReference type="AlphaFoldDB" id="A0A376D3W7"/>
<feature type="compositionally biased region" description="Low complexity" evidence="1">
    <location>
        <begin position="386"/>
        <end position="395"/>
    </location>
</feature>
<dbReference type="RefSeq" id="WP_115023533.1">
    <property type="nucleotide sequence ID" value="NZ_CP069533.1"/>
</dbReference>
<dbReference type="InterPro" id="IPR002711">
    <property type="entry name" value="HNH"/>
</dbReference>
<gene>
    <name evidence="3" type="ORF">NCTC10289_02268</name>
</gene>
<keyword evidence="3" id="KW-0255">Endonuclease</keyword>